<dbReference type="GO" id="GO:0005634">
    <property type="term" value="C:nucleus"/>
    <property type="evidence" value="ECO:0007669"/>
    <property type="project" value="InterPro"/>
</dbReference>
<dbReference type="GO" id="GO:0072331">
    <property type="term" value="P:signal transduction by p53 class mediator"/>
    <property type="evidence" value="ECO:0007669"/>
    <property type="project" value="InterPro"/>
</dbReference>
<protein>
    <submittedName>
        <fullName evidence="5">CDN1A inhibitor</fullName>
    </submittedName>
</protein>
<proteinExistence type="inferred from homology"/>
<evidence type="ECO:0000313" key="5">
    <source>
        <dbReference type="EMBL" id="NXQ99466.1"/>
    </source>
</evidence>
<dbReference type="InterPro" id="IPR044898">
    <property type="entry name" value="CDI_dom_sf"/>
</dbReference>
<name>A0A7L2HL67_SAGSE</name>
<gene>
    <name evidence="5" type="primary">Cdkn1a_1</name>
    <name evidence="5" type="ORF">SAGSER_R07451</name>
</gene>
<dbReference type="AlphaFoldDB" id="A0A7L2HL67"/>
<dbReference type="PANTHER" id="PTHR46778:SF2">
    <property type="entry name" value="CYCLIN-DEPENDENT KINASE INHIBITOR DOMAIN-CONTAINING PROTEIN"/>
    <property type="match status" value="1"/>
</dbReference>
<dbReference type="Proteomes" id="UP000539599">
    <property type="component" value="Unassembled WGS sequence"/>
</dbReference>
<dbReference type="InterPro" id="IPR029841">
    <property type="entry name" value="CDKN1A"/>
</dbReference>
<comment type="caution">
    <text evidence="5">The sequence shown here is derived from an EMBL/GenBank/DDBJ whole genome shotgun (WGS) entry which is preliminary data.</text>
</comment>
<dbReference type="Gene3D" id="4.10.365.10">
    <property type="entry name" value="p27"/>
    <property type="match status" value="1"/>
</dbReference>
<dbReference type="Pfam" id="PF02234">
    <property type="entry name" value="CDI"/>
    <property type="match status" value="1"/>
</dbReference>
<feature type="domain" description="Cyclin-dependent kinase inhibitor" evidence="4">
    <location>
        <begin position="56"/>
        <end position="104"/>
    </location>
</feature>
<feature type="compositionally biased region" description="Basic and acidic residues" evidence="3">
    <location>
        <begin position="149"/>
        <end position="166"/>
    </location>
</feature>
<comment type="similarity">
    <text evidence="1">Belongs to the CDI family.</text>
</comment>
<dbReference type="EMBL" id="VWYJ01018160">
    <property type="protein sequence ID" value="NXQ99466.1"/>
    <property type="molecule type" value="Genomic_DNA"/>
</dbReference>
<feature type="non-terminal residue" evidence="5">
    <location>
        <position position="194"/>
    </location>
</feature>
<feature type="non-terminal residue" evidence="5">
    <location>
        <position position="1"/>
    </location>
</feature>
<sequence>MTSKIYFQALPEIKGLARELVGQYIWESLLYTLAGDQHWGEKMERRPGKPTHARRNLFGPVDHEQLRQDFQHMLRNSVEGAQQKWNFDFLRDVPAEGLLQWEELEGHEVPTFYRSCMVGDARRPLQHLNWPLGREDKGHHFAQVALTEKAKTSKKTGDKRISEGKKRSQTSLTEYYLAKKRVKMNMHAAAKKST</sequence>
<organism evidence="5 6">
    <name type="scientific">Sagittarius serpentarius</name>
    <name type="common">Secretary bird</name>
    <dbReference type="NCBI Taxonomy" id="56258"/>
    <lineage>
        <taxon>Eukaryota</taxon>
        <taxon>Metazoa</taxon>
        <taxon>Chordata</taxon>
        <taxon>Craniata</taxon>
        <taxon>Vertebrata</taxon>
        <taxon>Euteleostomi</taxon>
        <taxon>Archelosauria</taxon>
        <taxon>Archosauria</taxon>
        <taxon>Dinosauria</taxon>
        <taxon>Saurischia</taxon>
        <taxon>Theropoda</taxon>
        <taxon>Coelurosauria</taxon>
        <taxon>Aves</taxon>
        <taxon>Neognathae</taxon>
        <taxon>Neoaves</taxon>
        <taxon>Telluraves</taxon>
        <taxon>Accipitrimorphae</taxon>
        <taxon>Accipitriformes</taxon>
        <taxon>Sagittariidae</taxon>
        <taxon>Sagittarius</taxon>
    </lineage>
</organism>
<reference evidence="5 6" key="1">
    <citation type="submission" date="2019-09" db="EMBL/GenBank/DDBJ databases">
        <title>Bird 10,000 Genomes (B10K) Project - Family phase.</title>
        <authorList>
            <person name="Zhang G."/>
        </authorList>
    </citation>
    <scope>NUCLEOTIDE SEQUENCE [LARGE SCALE GENOMIC DNA]</scope>
    <source>
        <strain evidence="5">B10K-DU-011-38</strain>
        <tissue evidence="5">Muscle</tissue>
    </source>
</reference>
<dbReference type="GO" id="GO:0004861">
    <property type="term" value="F:cyclin-dependent protein serine/threonine kinase inhibitor activity"/>
    <property type="evidence" value="ECO:0007669"/>
    <property type="project" value="InterPro"/>
</dbReference>
<accession>A0A7L2HL67</accession>
<evidence type="ECO:0000313" key="6">
    <source>
        <dbReference type="Proteomes" id="UP000539599"/>
    </source>
</evidence>
<evidence type="ECO:0000256" key="2">
    <source>
        <dbReference type="ARBA" id="ARBA00023013"/>
    </source>
</evidence>
<keyword evidence="6" id="KW-1185">Reference proteome</keyword>
<evidence type="ECO:0000256" key="1">
    <source>
        <dbReference type="ARBA" id="ARBA00006726"/>
    </source>
</evidence>
<keyword evidence="2" id="KW-0649">Protein kinase inhibitor</keyword>
<dbReference type="GO" id="GO:0007346">
    <property type="term" value="P:regulation of mitotic cell cycle"/>
    <property type="evidence" value="ECO:0007669"/>
    <property type="project" value="InterPro"/>
</dbReference>
<dbReference type="PANTHER" id="PTHR46778">
    <property type="entry name" value="CYCLIN-DEPENDENT KINASE INHIBITOR 1-RELATED"/>
    <property type="match status" value="1"/>
</dbReference>
<evidence type="ECO:0000256" key="3">
    <source>
        <dbReference type="SAM" id="MobiDB-lite"/>
    </source>
</evidence>
<feature type="region of interest" description="Disordered" evidence="3">
    <location>
        <begin position="149"/>
        <end position="169"/>
    </location>
</feature>
<dbReference type="InterPro" id="IPR003175">
    <property type="entry name" value="CDI_dom"/>
</dbReference>
<evidence type="ECO:0000259" key="4">
    <source>
        <dbReference type="Pfam" id="PF02234"/>
    </source>
</evidence>